<accession>A0ACC0K200</accession>
<evidence type="ECO:0000313" key="2">
    <source>
        <dbReference type="Proteomes" id="UP001064048"/>
    </source>
</evidence>
<sequence>MALRYQRPSRVTCPRPRPRVPQPSTTPRLRVINYEYLHNGKSPQISQEAHAEGRGELRAPRVATAVRLGCIY</sequence>
<dbReference type="Proteomes" id="UP001064048">
    <property type="component" value="Chromosome Z"/>
</dbReference>
<evidence type="ECO:0000313" key="1">
    <source>
        <dbReference type="EMBL" id="KAI8430452.1"/>
    </source>
</evidence>
<dbReference type="EMBL" id="CM046131">
    <property type="protein sequence ID" value="KAI8430452.1"/>
    <property type="molecule type" value="Genomic_DNA"/>
</dbReference>
<comment type="caution">
    <text evidence="1">The sequence shown here is derived from an EMBL/GenBank/DDBJ whole genome shotgun (WGS) entry which is preliminary data.</text>
</comment>
<protein>
    <submittedName>
        <fullName evidence="1">Uncharacterized protein</fullName>
    </submittedName>
</protein>
<name>A0ACC0K200_CHOFU</name>
<reference evidence="1 2" key="1">
    <citation type="journal article" date="2022" name="Genome Biol. Evol.">
        <title>The Spruce Budworm Genome: Reconstructing the Evolutionary History of Antifreeze Proteins.</title>
        <authorList>
            <person name="Beliveau C."/>
            <person name="Gagne P."/>
            <person name="Picq S."/>
            <person name="Vernygora O."/>
            <person name="Keeling C.I."/>
            <person name="Pinkney K."/>
            <person name="Doucet D."/>
            <person name="Wen F."/>
            <person name="Johnston J.S."/>
            <person name="Maaroufi H."/>
            <person name="Boyle B."/>
            <person name="Laroche J."/>
            <person name="Dewar K."/>
            <person name="Juretic N."/>
            <person name="Blackburn G."/>
            <person name="Nisole A."/>
            <person name="Brunet B."/>
            <person name="Brandao M."/>
            <person name="Lumley L."/>
            <person name="Duan J."/>
            <person name="Quan G."/>
            <person name="Lucarotti C.J."/>
            <person name="Roe A.D."/>
            <person name="Sperling F.A.H."/>
            <person name="Levesque R.C."/>
            <person name="Cusson M."/>
        </authorList>
    </citation>
    <scope>NUCLEOTIDE SEQUENCE [LARGE SCALE GENOMIC DNA]</scope>
    <source>
        <strain evidence="1">Glfc:IPQL:Cfum</strain>
    </source>
</reference>
<proteinExistence type="predicted"/>
<keyword evidence="2" id="KW-1185">Reference proteome</keyword>
<gene>
    <name evidence="1" type="ORF">MSG28_000723</name>
</gene>
<organism evidence="1 2">
    <name type="scientific">Choristoneura fumiferana</name>
    <name type="common">Spruce budworm moth</name>
    <name type="synonym">Archips fumiferana</name>
    <dbReference type="NCBI Taxonomy" id="7141"/>
    <lineage>
        <taxon>Eukaryota</taxon>
        <taxon>Metazoa</taxon>
        <taxon>Ecdysozoa</taxon>
        <taxon>Arthropoda</taxon>
        <taxon>Hexapoda</taxon>
        <taxon>Insecta</taxon>
        <taxon>Pterygota</taxon>
        <taxon>Neoptera</taxon>
        <taxon>Endopterygota</taxon>
        <taxon>Lepidoptera</taxon>
        <taxon>Glossata</taxon>
        <taxon>Ditrysia</taxon>
        <taxon>Tortricoidea</taxon>
        <taxon>Tortricidae</taxon>
        <taxon>Tortricinae</taxon>
        <taxon>Choristoneura</taxon>
    </lineage>
</organism>